<dbReference type="Proteomes" id="UP000464480">
    <property type="component" value="Chromosome"/>
</dbReference>
<dbReference type="EMBL" id="CP026115">
    <property type="protein sequence ID" value="QHG68109.2"/>
    <property type="molecule type" value="Genomic_DNA"/>
</dbReference>
<proteinExistence type="predicted"/>
<sequence>MKLFEVLDSKKLSALKVNPEVAPYLNTLINDRANVEVLPILITTSLVSPDTQAMTIPLSEKETVTFQLRGAEPPAPDMVGWVGDVAPDRRQRFTLRSEMDFDPLKWISLVREGEKVVGNIHVDGRLYRLDYVGDGKHVLIKVDESKLPPEAEPLLGPDSGRKDPAVGKQPQSAHSTIRVLLVSTLQSRAANPNYRMPFAQALQDANLYMKNSNVAITYELAGFYDADYDETGRAYFDQLNDMRLAKPFGPDLLRVRDALRADLVSMYSTAREYCGQAWLNASKAQGHSVVSCFGSLAHELGHNIGADHNWHEGDPVRNPPYMYGYRYQAGTPRFSTQMSYACNPACPRIPYHSNPDVTYEGIPVGTREHHDVARRFNDRREVVANFYPNSLSVALSNSMRTCEFEHDVGGSSAVADKCDFFADKQIGIVTVVDVPEGVSFAISEGGKKWRSYRAKTFLPSLLVTPLKADPAHYPNVEIIEGGEAMTGHVTTVSSSFGE</sequence>
<reference evidence="2 3" key="1">
    <citation type="submission" date="2020-02" db="EMBL/GenBank/DDBJ databases">
        <title>Pseudomonas Putida W5 Complete Genome Assembly.</title>
        <authorList>
            <person name="Yuan Z.-C."/>
            <person name="Shaw G.A."/>
            <person name="Cusano A.D."/>
            <person name="Caddey B.J."/>
            <person name="Weselowski B.J."/>
        </authorList>
    </citation>
    <scope>NUCLEOTIDE SEQUENCE [LARGE SCALE GENOMIC DNA]</scope>
    <source>
        <strain evidence="2 3">W5</strain>
    </source>
</reference>
<name>A0A6I6XR85_PSEPU</name>
<accession>A0A6I6XR85</accession>
<protein>
    <submittedName>
        <fullName evidence="2">Metallopeptidase</fullName>
    </submittedName>
</protein>
<evidence type="ECO:0000256" key="1">
    <source>
        <dbReference type="SAM" id="MobiDB-lite"/>
    </source>
</evidence>
<dbReference type="SUPFAM" id="SSF55486">
    <property type="entry name" value="Metalloproteases ('zincins'), catalytic domain"/>
    <property type="match status" value="1"/>
</dbReference>
<dbReference type="AlphaFoldDB" id="A0A6I6XR85"/>
<dbReference type="Pfam" id="PF13582">
    <property type="entry name" value="Reprolysin_3"/>
    <property type="match status" value="1"/>
</dbReference>
<dbReference type="RefSeq" id="WP_159412924.1">
    <property type="nucleotide sequence ID" value="NZ_CP026115.2"/>
</dbReference>
<evidence type="ECO:0000313" key="2">
    <source>
        <dbReference type="EMBL" id="QHG68109.2"/>
    </source>
</evidence>
<gene>
    <name evidence="2" type="ORF">C2H86_28340</name>
</gene>
<organism evidence="2 3">
    <name type="scientific">Pseudomonas putida</name>
    <name type="common">Arthrobacter siderocapsulatus</name>
    <dbReference type="NCBI Taxonomy" id="303"/>
    <lineage>
        <taxon>Bacteria</taxon>
        <taxon>Pseudomonadati</taxon>
        <taxon>Pseudomonadota</taxon>
        <taxon>Gammaproteobacteria</taxon>
        <taxon>Pseudomonadales</taxon>
        <taxon>Pseudomonadaceae</taxon>
        <taxon>Pseudomonas</taxon>
    </lineage>
</organism>
<evidence type="ECO:0000313" key="3">
    <source>
        <dbReference type="Proteomes" id="UP000464480"/>
    </source>
</evidence>
<feature type="region of interest" description="Disordered" evidence="1">
    <location>
        <begin position="149"/>
        <end position="172"/>
    </location>
</feature>